<comment type="caution">
    <text evidence="7">The sequence shown here is derived from an EMBL/GenBank/DDBJ whole genome shotgun (WGS) entry which is preliminary data.</text>
</comment>
<keyword evidence="2 4" id="KW-0863">Zinc-finger</keyword>
<evidence type="ECO:0000256" key="1">
    <source>
        <dbReference type="ARBA" id="ARBA00022723"/>
    </source>
</evidence>
<dbReference type="PANTHER" id="PTHR23041">
    <property type="entry name" value="RING FINGER DOMAIN-CONTAINING"/>
    <property type="match status" value="1"/>
</dbReference>
<accession>A0AB34KLZ1</accession>
<evidence type="ECO:0000313" key="7">
    <source>
        <dbReference type="EMBL" id="KAL1584335.1"/>
    </source>
</evidence>
<feature type="compositionally biased region" description="Polar residues" evidence="5">
    <location>
        <begin position="123"/>
        <end position="150"/>
    </location>
</feature>
<feature type="region of interest" description="Disordered" evidence="5">
    <location>
        <begin position="1"/>
        <end position="58"/>
    </location>
</feature>
<dbReference type="InterPro" id="IPR047134">
    <property type="entry name" value="RNF4"/>
</dbReference>
<dbReference type="InterPro" id="IPR027370">
    <property type="entry name" value="Znf-RING_euk"/>
</dbReference>
<evidence type="ECO:0000256" key="5">
    <source>
        <dbReference type="SAM" id="MobiDB-lite"/>
    </source>
</evidence>
<reference evidence="7 8" key="1">
    <citation type="journal article" date="2020" name="Microbiol. Resour. Announc.">
        <title>Draft Genome Sequence of a Cladosporium Species Isolated from the Mesophotic Ascidian Didemnum maculosum.</title>
        <authorList>
            <person name="Gioti A."/>
            <person name="Siaperas R."/>
            <person name="Nikolaivits E."/>
            <person name="Le Goff G."/>
            <person name="Ouazzani J."/>
            <person name="Kotoulas G."/>
            <person name="Topakas E."/>
        </authorList>
    </citation>
    <scope>NUCLEOTIDE SEQUENCE [LARGE SCALE GENOMIC DNA]</scope>
    <source>
        <strain evidence="7 8">TM138-S3</strain>
    </source>
</reference>
<evidence type="ECO:0000259" key="6">
    <source>
        <dbReference type="PROSITE" id="PS50089"/>
    </source>
</evidence>
<keyword evidence="3" id="KW-0862">Zinc</keyword>
<dbReference type="PANTHER" id="PTHR23041:SF78">
    <property type="entry name" value="E3 UBIQUITIN-PROTEIN LIGASE RNF4"/>
    <property type="match status" value="1"/>
</dbReference>
<proteinExistence type="predicted"/>
<dbReference type="Pfam" id="PF13445">
    <property type="entry name" value="zf-RING_UBOX"/>
    <property type="match status" value="1"/>
</dbReference>
<dbReference type="GeneID" id="96008174"/>
<feature type="region of interest" description="Disordered" evidence="5">
    <location>
        <begin position="104"/>
        <end position="256"/>
    </location>
</feature>
<gene>
    <name evidence="7" type="ORF">WHR41_06731</name>
</gene>
<dbReference type="PROSITE" id="PS00518">
    <property type="entry name" value="ZF_RING_1"/>
    <property type="match status" value="1"/>
</dbReference>
<evidence type="ECO:0000256" key="4">
    <source>
        <dbReference type="PROSITE-ProRule" id="PRU00175"/>
    </source>
</evidence>
<sequence>MAAEWSFDPVAEGGLYGENGVGEHWSSDTWDEPPPAYPPTQRSQSLHSSHAPPRHVNNDNLLARPAFATSHNRPLHTPHATEARSVHRWSSNHDLASILWPLHDQDLPPANQHPDHDPRFRQRPSQDSGNTESVDPANLQQPQAANSAGDQSREQHATSSSQVLDSDTDDEGPMAPSRRRQPRNSNGNDLVDLTQSPNMPSASALEQSRTRKRSSDSSGVNDASANKRTKRAPGSTEGYKEEEVQEEAPSAEEELLQAQQRDALKLQEENKDEGGTRIGKRTCIICLENYTNATTSSCGHIFCHECLTRALMASEKNNDRGVGNCPACRKALSRKKANQVIPINFMKKSAFKSKGRQPHTR</sequence>
<feature type="domain" description="RING-type" evidence="6">
    <location>
        <begin position="283"/>
        <end position="329"/>
    </location>
</feature>
<evidence type="ECO:0000313" key="8">
    <source>
        <dbReference type="Proteomes" id="UP000803884"/>
    </source>
</evidence>
<dbReference type="EMBL" id="JAAQHG020000027">
    <property type="protein sequence ID" value="KAL1584335.1"/>
    <property type="molecule type" value="Genomic_DNA"/>
</dbReference>
<dbReference type="GO" id="GO:0008270">
    <property type="term" value="F:zinc ion binding"/>
    <property type="evidence" value="ECO:0007669"/>
    <property type="project" value="UniProtKB-KW"/>
</dbReference>
<dbReference type="InterPro" id="IPR013083">
    <property type="entry name" value="Znf_RING/FYVE/PHD"/>
</dbReference>
<keyword evidence="8" id="KW-1185">Reference proteome</keyword>
<evidence type="ECO:0000256" key="2">
    <source>
        <dbReference type="ARBA" id="ARBA00022771"/>
    </source>
</evidence>
<protein>
    <recommendedName>
        <fullName evidence="6">RING-type domain-containing protein</fullName>
    </recommendedName>
</protein>
<dbReference type="InterPro" id="IPR017907">
    <property type="entry name" value="Znf_RING_CS"/>
</dbReference>
<dbReference type="AlphaFoldDB" id="A0AB34KLZ1"/>
<feature type="compositionally biased region" description="Acidic residues" evidence="5">
    <location>
        <begin position="243"/>
        <end position="255"/>
    </location>
</feature>
<dbReference type="PROSITE" id="PS50089">
    <property type="entry name" value="ZF_RING_2"/>
    <property type="match status" value="1"/>
</dbReference>
<dbReference type="InterPro" id="IPR001841">
    <property type="entry name" value="Znf_RING"/>
</dbReference>
<feature type="compositionally biased region" description="Polar residues" evidence="5">
    <location>
        <begin position="216"/>
        <end position="226"/>
    </location>
</feature>
<dbReference type="CDD" id="cd16449">
    <property type="entry name" value="RING-HC"/>
    <property type="match status" value="1"/>
</dbReference>
<organism evidence="7 8">
    <name type="scientific">Cladosporium halotolerans</name>
    <dbReference type="NCBI Taxonomy" id="1052096"/>
    <lineage>
        <taxon>Eukaryota</taxon>
        <taxon>Fungi</taxon>
        <taxon>Dikarya</taxon>
        <taxon>Ascomycota</taxon>
        <taxon>Pezizomycotina</taxon>
        <taxon>Dothideomycetes</taxon>
        <taxon>Dothideomycetidae</taxon>
        <taxon>Cladosporiales</taxon>
        <taxon>Cladosporiaceae</taxon>
        <taxon>Cladosporium</taxon>
    </lineage>
</organism>
<dbReference type="SMART" id="SM00184">
    <property type="entry name" value="RING"/>
    <property type="match status" value="1"/>
</dbReference>
<name>A0AB34KLZ1_9PEZI</name>
<dbReference type="Proteomes" id="UP000803884">
    <property type="component" value="Unassembled WGS sequence"/>
</dbReference>
<feature type="compositionally biased region" description="Polar residues" evidence="5">
    <location>
        <begin position="183"/>
        <end position="207"/>
    </location>
</feature>
<dbReference type="RefSeq" id="XP_069227441.1">
    <property type="nucleotide sequence ID" value="XM_069375336.1"/>
</dbReference>
<evidence type="ECO:0000256" key="3">
    <source>
        <dbReference type="ARBA" id="ARBA00022833"/>
    </source>
</evidence>
<keyword evidence="1" id="KW-0479">Metal-binding</keyword>
<dbReference type="SUPFAM" id="SSF57850">
    <property type="entry name" value="RING/U-box"/>
    <property type="match status" value="1"/>
</dbReference>
<dbReference type="Gene3D" id="3.30.40.10">
    <property type="entry name" value="Zinc/RING finger domain, C3HC4 (zinc finger)"/>
    <property type="match status" value="1"/>
</dbReference>